<dbReference type="GO" id="GO:0030245">
    <property type="term" value="P:cellulose catabolic process"/>
    <property type="evidence" value="ECO:0007669"/>
    <property type="project" value="UniProtKB-UniPathway"/>
</dbReference>
<dbReference type="GO" id="GO:0008422">
    <property type="term" value="F:beta-glucosidase activity"/>
    <property type="evidence" value="ECO:0007669"/>
    <property type="project" value="UniProtKB-EC"/>
</dbReference>
<keyword evidence="4 10" id="KW-0378">Hydrolase</keyword>
<dbReference type="Gene3D" id="2.60.40.10">
    <property type="entry name" value="Immunoglobulins"/>
    <property type="match status" value="1"/>
</dbReference>
<dbReference type="Gene3D" id="3.20.20.300">
    <property type="entry name" value="Glycoside hydrolase, family 3, N-terminal domain"/>
    <property type="match status" value="1"/>
</dbReference>
<dbReference type="InterPro" id="IPR017853">
    <property type="entry name" value="GH"/>
</dbReference>
<evidence type="ECO:0000256" key="2">
    <source>
        <dbReference type="ARBA" id="ARBA00004987"/>
    </source>
</evidence>
<dbReference type="FunFam" id="3.40.50.1700:FF:000003">
    <property type="entry name" value="Probable beta-glucosidase"/>
    <property type="match status" value="1"/>
</dbReference>
<dbReference type="InterPro" id="IPR013783">
    <property type="entry name" value="Ig-like_fold"/>
</dbReference>
<dbReference type="PROSITE" id="PS00775">
    <property type="entry name" value="GLYCOSYL_HYDROL_F3"/>
    <property type="match status" value="1"/>
</dbReference>
<dbReference type="InterPro" id="IPR019800">
    <property type="entry name" value="Glyco_hydro_3_AS"/>
</dbReference>
<keyword evidence="7 10" id="KW-0119">Carbohydrate metabolism</keyword>
<accession>A0A6A5SPG1</accession>
<evidence type="ECO:0000256" key="9">
    <source>
        <dbReference type="ARBA" id="ARBA00023326"/>
    </source>
</evidence>
<dbReference type="EMBL" id="ML976046">
    <property type="protein sequence ID" value="KAF1941558.1"/>
    <property type="molecule type" value="Genomic_DNA"/>
</dbReference>
<dbReference type="SUPFAM" id="SSF52279">
    <property type="entry name" value="Beta-D-glucan exohydrolase, C-terminal domain"/>
    <property type="match status" value="1"/>
</dbReference>
<keyword evidence="11" id="KW-0732">Signal</keyword>
<dbReference type="FunFam" id="3.20.20.300:FF:000002">
    <property type="entry name" value="Probable beta-glucosidase"/>
    <property type="match status" value="1"/>
</dbReference>
<evidence type="ECO:0000256" key="4">
    <source>
        <dbReference type="ARBA" id="ARBA00022801"/>
    </source>
</evidence>
<evidence type="ECO:0000256" key="10">
    <source>
        <dbReference type="RuleBase" id="RU361161"/>
    </source>
</evidence>
<keyword evidence="6" id="KW-0325">Glycoprotein</keyword>
<evidence type="ECO:0000256" key="3">
    <source>
        <dbReference type="ARBA" id="ARBA00005336"/>
    </source>
</evidence>
<proteinExistence type="inferred from homology"/>
<feature type="signal peptide" evidence="11">
    <location>
        <begin position="1"/>
        <end position="16"/>
    </location>
</feature>
<evidence type="ECO:0000256" key="7">
    <source>
        <dbReference type="ARBA" id="ARBA00023277"/>
    </source>
</evidence>
<dbReference type="AlphaFoldDB" id="A0A6A5SPG1"/>
<evidence type="ECO:0000256" key="1">
    <source>
        <dbReference type="ARBA" id="ARBA00000448"/>
    </source>
</evidence>
<dbReference type="Pfam" id="PF00933">
    <property type="entry name" value="Glyco_hydro_3"/>
    <property type="match status" value="1"/>
</dbReference>
<dbReference type="PRINTS" id="PR00133">
    <property type="entry name" value="GLHYDRLASE3"/>
</dbReference>
<comment type="pathway">
    <text evidence="2 10">Glycan metabolism; cellulose degradation.</text>
</comment>
<evidence type="ECO:0000313" key="13">
    <source>
        <dbReference type="EMBL" id="KAF1941558.1"/>
    </source>
</evidence>
<evidence type="ECO:0000313" key="14">
    <source>
        <dbReference type="Proteomes" id="UP000800038"/>
    </source>
</evidence>
<evidence type="ECO:0000256" key="11">
    <source>
        <dbReference type="SAM" id="SignalP"/>
    </source>
</evidence>
<dbReference type="InterPro" id="IPR050288">
    <property type="entry name" value="Cellulose_deg_GH3"/>
</dbReference>
<dbReference type="InterPro" id="IPR002772">
    <property type="entry name" value="Glyco_hydro_3_C"/>
</dbReference>
<dbReference type="SUPFAM" id="SSF51445">
    <property type="entry name" value="(Trans)glycosidases"/>
    <property type="match status" value="1"/>
</dbReference>
<name>A0A6A5SPG1_9PLEO</name>
<evidence type="ECO:0000256" key="8">
    <source>
        <dbReference type="ARBA" id="ARBA00023295"/>
    </source>
</evidence>
<feature type="domain" description="Fibronectin type III-like" evidence="12">
    <location>
        <begin position="774"/>
        <end position="848"/>
    </location>
</feature>
<dbReference type="Proteomes" id="UP000800038">
    <property type="component" value="Unassembled WGS sequence"/>
</dbReference>
<comment type="catalytic activity">
    <reaction evidence="1 10">
        <text>Hydrolysis of terminal, non-reducing beta-D-glucosyl residues with release of beta-D-glucose.</text>
        <dbReference type="EC" id="3.2.1.21"/>
    </reaction>
</comment>
<dbReference type="InterPro" id="IPR001764">
    <property type="entry name" value="Glyco_hydro_3_N"/>
</dbReference>
<dbReference type="Pfam" id="PF01915">
    <property type="entry name" value="Glyco_hydro_3_C"/>
    <property type="match status" value="1"/>
</dbReference>
<sequence>MLSVLILGISTIVTGAAIEQRDSVPPGYVAAPYYPAPHGGWTPDWTESYRKASLLVSNMTLAEKTNLTTGTGLFMGRCVGNTGSALRVGIPQLCLQDGPLGLRNTDHNTAFPPGITVGATWDKDLMYRRGVAIGEEFRGKGINVHLGPCVGPLGRRPRGGRNWEGFGADPVLQAFGGAATIEGVQSVGVIATIKHFIANEQEQYRMWNIVKPGISSNVDDRTLHELYLWPFAEGIRSGVGSVMIAYNAVNGSACSQNSYLMNSILKDELGFQGFVMSDWLAQISGVPSTLAGLDMSMPGDRNDIPVVFGNSYWMYEFTRSVLNGSVPVDRLNDATTRILAAYFKMGQDQNYPRPNFDTNTQDAEGPLYPGALISPRGIVNEFVDVQANHAEVAREVARDAITLLKNLDSVLPLARNSTLKVFGTDAEKNPDGINSCADQGCNKGTLGMGWGSGSARYPYMDSPIDGFKARGASYQFFNTDSFPSNSNPSANDTAVVFVSADSGENYITVENNPGDRTSSNLNLWHNGDKLIKDIAAKYANVVVVIHTVGPILMEEWHDLPSVKAVVVAHLPGQEAGASLMQVLYGDVSPSGHLPYTLPKSEDDYPESVSLVGYQLGQPQDTFTEGLYVDYRHFHKANVTPRYAFGHGLSYTSFSFSDAAITPVTPLTATPPTRPAKGATPTYSTAVPEASEAYWPANFDRILRYLYSYLEKNDADAAAKIGNSTTKYPYPAGYSNVQKAGPPAGGAQGGNPALFDTAFDISVTVSNTGSRAGKAVAQLYVQFPSASPFDTPILQLRDFSKSAELVPGAKQTLTLRVTRKDLSVWDVVSQNWVIPVVDGDYGIWLGESSDKLNLRCGTASGTCAADQTSPV</sequence>
<dbReference type="EC" id="3.2.1.21" evidence="10"/>
<dbReference type="Gene3D" id="3.40.50.1700">
    <property type="entry name" value="Glycoside hydrolase family 3 C-terminal domain"/>
    <property type="match status" value="1"/>
</dbReference>
<protein>
    <recommendedName>
        <fullName evidence="10">beta-glucosidase</fullName>
        <ecNumber evidence="10">3.2.1.21</ecNumber>
    </recommendedName>
</protein>
<dbReference type="InterPro" id="IPR026891">
    <property type="entry name" value="Fn3-like"/>
</dbReference>
<dbReference type="SMART" id="SM01217">
    <property type="entry name" value="Fn3_like"/>
    <property type="match status" value="1"/>
</dbReference>
<comment type="similarity">
    <text evidence="3 10">Belongs to the glycosyl hydrolase 3 family.</text>
</comment>
<dbReference type="UniPathway" id="UPA00696"/>
<evidence type="ECO:0000256" key="6">
    <source>
        <dbReference type="ARBA" id="ARBA00023180"/>
    </source>
</evidence>
<organism evidence="13 14">
    <name type="scientific">Clathrospora elynae</name>
    <dbReference type="NCBI Taxonomy" id="706981"/>
    <lineage>
        <taxon>Eukaryota</taxon>
        <taxon>Fungi</taxon>
        <taxon>Dikarya</taxon>
        <taxon>Ascomycota</taxon>
        <taxon>Pezizomycotina</taxon>
        <taxon>Dothideomycetes</taxon>
        <taxon>Pleosporomycetidae</taxon>
        <taxon>Pleosporales</taxon>
        <taxon>Diademaceae</taxon>
        <taxon>Clathrospora</taxon>
    </lineage>
</organism>
<dbReference type="InterPro" id="IPR036881">
    <property type="entry name" value="Glyco_hydro_3_C_sf"/>
</dbReference>
<reference evidence="13" key="1">
    <citation type="journal article" date="2020" name="Stud. Mycol.">
        <title>101 Dothideomycetes genomes: a test case for predicting lifestyles and emergence of pathogens.</title>
        <authorList>
            <person name="Haridas S."/>
            <person name="Albert R."/>
            <person name="Binder M."/>
            <person name="Bloem J."/>
            <person name="Labutti K."/>
            <person name="Salamov A."/>
            <person name="Andreopoulos B."/>
            <person name="Baker S."/>
            <person name="Barry K."/>
            <person name="Bills G."/>
            <person name="Bluhm B."/>
            <person name="Cannon C."/>
            <person name="Castanera R."/>
            <person name="Culley D."/>
            <person name="Daum C."/>
            <person name="Ezra D."/>
            <person name="Gonzalez J."/>
            <person name="Henrissat B."/>
            <person name="Kuo A."/>
            <person name="Liang C."/>
            <person name="Lipzen A."/>
            <person name="Lutzoni F."/>
            <person name="Magnuson J."/>
            <person name="Mondo S."/>
            <person name="Nolan M."/>
            <person name="Ohm R."/>
            <person name="Pangilinan J."/>
            <person name="Park H.-J."/>
            <person name="Ramirez L."/>
            <person name="Alfaro M."/>
            <person name="Sun H."/>
            <person name="Tritt A."/>
            <person name="Yoshinaga Y."/>
            <person name="Zwiers L.-H."/>
            <person name="Turgeon B."/>
            <person name="Goodwin S."/>
            <person name="Spatafora J."/>
            <person name="Crous P."/>
            <person name="Grigoriev I."/>
        </authorList>
    </citation>
    <scope>NUCLEOTIDE SEQUENCE</scope>
    <source>
        <strain evidence="13">CBS 161.51</strain>
    </source>
</reference>
<gene>
    <name evidence="13" type="ORF">EJ02DRAFT_503434</name>
</gene>
<keyword evidence="8 10" id="KW-0326">Glycosidase</keyword>
<feature type="chain" id="PRO_5025537942" description="beta-glucosidase" evidence="11">
    <location>
        <begin position="17"/>
        <end position="870"/>
    </location>
</feature>
<dbReference type="OrthoDB" id="416222at2759"/>
<dbReference type="PANTHER" id="PTHR42715:SF2">
    <property type="entry name" value="BETA-GLUCOSIDASE F-RELATED"/>
    <property type="match status" value="1"/>
</dbReference>
<evidence type="ECO:0000256" key="5">
    <source>
        <dbReference type="ARBA" id="ARBA00023001"/>
    </source>
</evidence>
<keyword evidence="9 10" id="KW-0624">Polysaccharide degradation</keyword>
<dbReference type="InterPro" id="IPR036962">
    <property type="entry name" value="Glyco_hydro_3_N_sf"/>
</dbReference>
<evidence type="ECO:0000259" key="12">
    <source>
        <dbReference type="SMART" id="SM01217"/>
    </source>
</evidence>
<dbReference type="Pfam" id="PF14310">
    <property type="entry name" value="Fn3-like"/>
    <property type="match status" value="1"/>
</dbReference>
<keyword evidence="14" id="KW-1185">Reference proteome</keyword>
<keyword evidence="5" id="KW-0136">Cellulose degradation</keyword>
<dbReference type="PANTHER" id="PTHR42715">
    <property type="entry name" value="BETA-GLUCOSIDASE"/>
    <property type="match status" value="1"/>
</dbReference>